<gene>
    <name evidence="6" type="ORF">ALAG00032_LOCUS4918</name>
</gene>
<dbReference type="PANTHER" id="PTHR12696">
    <property type="entry name" value="TIP120"/>
    <property type="match status" value="1"/>
</dbReference>
<dbReference type="SUPFAM" id="SSF48371">
    <property type="entry name" value="ARM repeat"/>
    <property type="match status" value="1"/>
</dbReference>
<organism evidence="6">
    <name type="scientific">Aureoumbra lagunensis</name>
    <dbReference type="NCBI Taxonomy" id="44058"/>
    <lineage>
        <taxon>Eukaryota</taxon>
        <taxon>Sar</taxon>
        <taxon>Stramenopiles</taxon>
        <taxon>Ochrophyta</taxon>
        <taxon>Pelagophyceae</taxon>
        <taxon>Pelagomonadales</taxon>
        <taxon>Aureoumbra</taxon>
    </lineage>
</organism>
<dbReference type="InterPro" id="IPR016024">
    <property type="entry name" value="ARM-type_fold"/>
</dbReference>
<evidence type="ECO:0000259" key="5">
    <source>
        <dbReference type="Pfam" id="PF08623"/>
    </source>
</evidence>
<dbReference type="InterPro" id="IPR011989">
    <property type="entry name" value="ARM-like"/>
</dbReference>
<accession>A0A7S3NKS9</accession>
<name>A0A7S3NKS9_9STRA</name>
<reference evidence="6" key="1">
    <citation type="submission" date="2021-01" db="EMBL/GenBank/DDBJ databases">
        <authorList>
            <person name="Corre E."/>
            <person name="Pelletier E."/>
            <person name="Niang G."/>
            <person name="Scheremetjew M."/>
            <person name="Finn R."/>
            <person name="Kale V."/>
            <person name="Holt S."/>
            <person name="Cochrane G."/>
            <person name="Meng A."/>
            <person name="Brown T."/>
            <person name="Cohen L."/>
        </authorList>
    </citation>
    <scope>NUCLEOTIDE SEQUENCE</scope>
    <source>
        <strain evidence="6">CCMP1510</strain>
    </source>
</reference>
<feature type="compositionally biased region" description="Low complexity" evidence="4">
    <location>
        <begin position="1355"/>
        <end position="1371"/>
    </location>
</feature>
<evidence type="ECO:0000256" key="3">
    <source>
        <dbReference type="ARBA" id="ARBA00022786"/>
    </source>
</evidence>
<evidence type="ECO:0000256" key="2">
    <source>
        <dbReference type="ARBA" id="ARBA00022737"/>
    </source>
</evidence>
<dbReference type="Pfam" id="PF08623">
    <property type="entry name" value="TIP120"/>
    <property type="match status" value="1"/>
</dbReference>
<proteinExistence type="inferred from homology"/>
<keyword evidence="3" id="KW-0833">Ubl conjugation pathway</keyword>
<dbReference type="InterPro" id="IPR039852">
    <property type="entry name" value="CAND1/CAND2"/>
</dbReference>
<feature type="region of interest" description="Disordered" evidence="4">
    <location>
        <begin position="1349"/>
        <end position="1371"/>
    </location>
</feature>
<feature type="domain" description="TATA-binding protein interacting (TIP20)" evidence="5">
    <location>
        <begin position="1135"/>
        <end position="1331"/>
    </location>
</feature>
<dbReference type="Gene3D" id="1.25.10.10">
    <property type="entry name" value="Leucine-rich Repeat Variant"/>
    <property type="match status" value="1"/>
</dbReference>
<keyword evidence="2" id="KW-0677">Repeat</keyword>
<dbReference type="EMBL" id="HBIJ01006994">
    <property type="protein sequence ID" value="CAE0364177.1"/>
    <property type="molecule type" value="Transcribed_RNA"/>
</dbReference>
<evidence type="ECO:0000256" key="1">
    <source>
        <dbReference type="ARBA" id="ARBA00007657"/>
    </source>
</evidence>
<feature type="compositionally biased region" description="Acidic residues" evidence="4">
    <location>
        <begin position="318"/>
        <end position="356"/>
    </location>
</feature>
<protein>
    <recommendedName>
        <fullName evidence="5">TATA-binding protein interacting (TIP20) domain-containing protein</fullName>
    </recommendedName>
</protein>
<comment type="similarity">
    <text evidence="1">Belongs to the CAND family.</text>
</comment>
<evidence type="ECO:0000313" key="6">
    <source>
        <dbReference type="EMBL" id="CAE0364177.1"/>
    </source>
</evidence>
<dbReference type="Pfam" id="PF25782">
    <property type="entry name" value="TPR_CAND1"/>
    <property type="match status" value="1"/>
</dbReference>
<dbReference type="InterPro" id="IPR013932">
    <property type="entry name" value="TATA-bd_TIP120"/>
</dbReference>
<dbReference type="GO" id="GO:0010265">
    <property type="term" value="P:SCF complex assembly"/>
    <property type="evidence" value="ECO:0007669"/>
    <property type="project" value="InterPro"/>
</dbReference>
<evidence type="ECO:0000256" key="4">
    <source>
        <dbReference type="SAM" id="MobiDB-lite"/>
    </source>
</evidence>
<feature type="region of interest" description="Disordered" evidence="4">
    <location>
        <begin position="316"/>
        <end position="358"/>
    </location>
</feature>
<sequence>MDVTMERRICAAALKQLDDQSSDVQSISVKALGVLLKKVHKAQVGEIAEKLCSLILDGKDELRDIYSIGLKTLVKDMPVEMGPSVCEKLTQRLLGGVQQKEKLDVKLEALDNLTDLLKRFGHQVEADHAQILHVVLAQLKEKPVARKRAAACLAALAQSASDTLLEELFGTLLANLESSESFSPNNNEEQQLLLESSRTQIQTIGTIARAVGGRLGRRLDAIVPVFLKHVGNPNFQGMTMLEENVPDMADDDDDDEDNQALRRQAEHHASDEINELRDNCFQGLESFVLRCPTEIEPHLDGLIHTSLGFACYDPNYNYDDEENNDDLDEEEDDDDDDDDDDYDEYEDEQEEDEDDDSSWKVRRAALRLLTAIITSRSELLSNLYNKAAPILTDRFKEREENVRVDVIKATESLIRITPDDGSYASQIESLVPALISACSKQIIQDGIQRKLSNSALAALAKKKTNQTAFSKNEKAKAACYSLLRVLCSAVSLQAHATEIANMVKLGLSERSQSLRLDAGRLLRATLDAGALNTENATAGLVDKVASLVREDWYKLIAEGLRLVASLALTPGLQADAASTLYEAATWRLKASDVDHEIKECAIHAVAALARHPEATSQAFLVDALGLLLDKARAESTRPAALRALAQVAAAKVDISSIFVKASLELAEAGLAISSSRALKQLTLETLLKFADAPGAFPSAQAHKVVPQVLKKAASLISDEDLHLAQLATKLAVAVIKKGLSDSNANNLKSALQVATDEALVSALGLLRSPLVQGPVLSALGELFVVLCVQLGHYTEALSLATLEQKVSSLAVEAFDHHASNDDAMDLSEGLTSSISSPRADRQILANAASALAALTADAADISTRQAKIQELVAAVRGEQNATPATTRLATLCLGELGRRLDLSDSPFAFEVLMAAALGKLSPALDEEGKSRAALSLGLVAAGAVATFVPPLLDALEAAALNGDEEYLLLVATKQCISLCDSSETCANIASMADRLSDRVTRSCDVNSEQTRTMVADCLGAMAPIAPRVVALRLDQMLARPTPPPGPQESGVVVVQGNDDPDTRAHWTAAAALRQACSLAAMRSLSLHTDEFNREMGSRLATALNLVDEKHDLTVRRQALVMLNACAHHKPELVAPLAAEAVPKLRAVVDLRLERVVDLGPFKHRIDDAKDLRKAAVACAATFLDNASSGLAPGSHMPPTPSAPRTVDPDGDADMTPISSAAQLQAQPYVDVAAALVPVAVAALGDKLEDIQMTAHSLLAKLGEMVPDAVAEYLKEALDHLDKTVNKKITAKTGTEADRAYDLIRSGLKAALSLTQLRTTRNTSSATAFIEKAMKKDKLAVEINHLQSNDGRHISSADSTTAAAESTDATTS</sequence>